<dbReference type="InterPro" id="IPR009465">
    <property type="entry name" value="Spondin_N"/>
</dbReference>
<dbReference type="EMBL" id="BDQM01000008">
    <property type="protein sequence ID" value="GAW95828.1"/>
    <property type="molecule type" value="Genomic_DNA"/>
</dbReference>
<dbReference type="Gene3D" id="2.60.40.2130">
    <property type="entry name" value="F-spondin domain"/>
    <property type="match status" value="1"/>
</dbReference>
<dbReference type="Proteomes" id="UP000197068">
    <property type="component" value="Unassembled WGS sequence"/>
</dbReference>
<comment type="caution">
    <text evidence="1">The sequence shown here is derived from an EMBL/GenBank/DDBJ whole genome shotgun (WGS) entry which is preliminary data.</text>
</comment>
<gene>
    <name evidence="1" type="ORF">MTCD1_01431</name>
</gene>
<sequence>MLTFNAHKNIHKNTAKNSIYQIVITSLLTLGLAACGDSYNNGDDNYTPLVQPPMEYSYSITLTNLTYGQPLSPIAVALHGDSKMWQVGQSASVALEKLAEGGDNSDFLALESNLASTMSDGPLPPGASVTLHISTTEPMANYLTVVTMLVNTNDAFSGLTGVDISTLVLNQEKSWQLNVYDAGTELNNEAVGTIPGPADGGVGFDAARNDIDLVGYHSGVVSKDDGLSSSVLTQAHRFDNPAVKLTITRTK</sequence>
<name>A0ABQ0MTX5_9GAMM</name>
<dbReference type="RefSeq" id="WP_197410242.1">
    <property type="nucleotide sequence ID" value="NZ_BDQM01000008.1"/>
</dbReference>
<dbReference type="NCBIfam" id="NF038123">
    <property type="entry name" value="NF038123_dom"/>
    <property type="match status" value="1"/>
</dbReference>
<protein>
    <recommendedName>
        <fullName evidence="3">Spondin domain-containing protein</fullName>
    </recommendedName>
</protein>
<organism evidence="1 2">
    <name type="scientific">Colwellia marinimaniae</name>
    <dbReference type="NCBI Taxonomy" id="1513592"/>
    <lineage>
        <taxon>Bacteria</taxon>
        <taxon>Pseudomonadati</taxon>
        <taxon>Pseudomonadota</taxon>
        <taxon>Gammaproteobacteria</taxon>
        <taxon>Alteromonadales</taxon>
        <taxon>Colwelliaceae</taxon>
        <taxon>Colwellia</taxon>
    </lineage>
</organism>
<evidence type="ECO:0000313" key="1">
    <source>
        <dbReference type="EMBL" id="GAW95828.1"/>
    </source>
</evidence>
<keyword evidence="2" id="KW-1185">Reference proteome</keyword>
<dbReference type="InterPro" id="IPR038678">
    <property type="entry name" value="Spondin_N_sf"/>
</dbReference>
<evidence type="ECO:0000313" key="2">
    <source>
        <dbReference type="Proteomes" id="UP000197068"/>
    </source>
</evidence>
<accession>A0ABQ0MTX5</accession>
<reference evidence="1 2" key="1">
    <citation type="submission" date="2017-06" db="EMBL/GenBank/DDBJ databases">
        <title>Whole Genome Sequences of Colwellia marinimaniae MTCD1.</title>
        <authorList>
            <person name="Kusumoto H."/>
            <person name="Inoue M."/>
            <person name="Tanikawa K."/>
            <person name="Maeji H."/>
            <person name="Cameron J.H."/>
            <person name="Bartlett D.H."/>
        </authorList>
    </citation>
    <scope>NUCLEOTIDE SEQUENCE [LARGE SCALE GENOMIC DNA]</scope>
    <source>
        <strain evidence="1 2">MTCD1</strain>
    </source>
</reference>
<evidence type="ECO:0008006" key="3">
    <source>
        <dbReference type="Google" id="ProtNLM"/>
    </source>
</evidence>
<proteinExistence type="predicted"/>